<feature type="compositionally biased region" description="Basic and acidic residues" evidence="1">
    <location>
        <begin position="159"/>
        <end position="191"/>
    </location>
</feature>
<dbReference type="Proteomes" id="UP000184356">
    <property type="component" value="Unassembled WGS sequence"/>
</dbReference>
<keyword evidence="3" id="KW-1185">Reference proteome</keyword>
<dbReference type="AlphaFoldDB" id="A0A1L9TQC6"/>
<feature type="region of interest" description="Disordered" evidence="1">
    <location>
        <begin position="111"/>
        <end position="216"/>
    </location>
</feature>
<feature type="region of interest" description="Disordered" evidence="1">
    <location>
        <begin position="13"/>
        <end position="85"/>
    </location>
</feature>
<name>A0A1L9TQC6_9EURO</name>
<proteinExistence type="predicted"/>
<dbReference type="OrthoDB" id="4502443at2759"/>
<evidence type="ECO:0000256" key="1">
    <source>
        <dbReference type="SAM" id="MobiDB-lite"/>
    </source>
</evidence>
<dbReference type="RefSeq" id="XP_040705391.1">
    <property type="nucleotide sequence ID" value="XM_040851199.1"/>
</dbReference>
<dbReference type="EMBL" id="KV878584">
    <property type="protein sequence ID" value="OJJ61585.1"/>
    <property type="molecule type" value="Genomic_DNA"/>
</dbReference>
<organism evidence="2 3">
    <name type="scientific">Aspergillus sydowii CBS 593.65</name>
    <dbReference type="NCBI Taxonomy" id="1036612"/>
    <lineage>
        <taxon>Eukaryota</taxon>
        <taxon>Fungi</taxon>
        <taxon>Dikarya</taxon>
        <taxon>Ascomycota</taxon>
        <taxon>Pezizomycotina</taxon>
        <taxon>Eurotiomycetes</taxon>
        <taxon>Eurotiomycetidae</taxon>
        <taxon>Eurotiales</taxon>
        <taxon>Aspergillaceae</taxon>
        <taxon>Aspergillus</taxon>
        <taxon>Aspergillus subgen. Nidulantes</taxon>
    </lineage>
</organism>
<protein>
    <submittedName>
        <fullName evidence="2">Uncharacterized protein</fullName>
    </submittedName>
</protein>
<gene>
    <name evidence="2" type="ORF">ASPSYDRAFT_831262</name>
</gene>
<evidence type="ECO:0000313" key="3">
    <source>
        <dbReference type="Proteomes" id="UP000184356"/>
    </source>
</evidence>
<dbReference type="VEuPathDB" id="FungiDB:ASPSYDRAFT_831262"/>
<evidence type="ECO:0000313" key="2">
    <source>
        <dbReference type="EMBL" id="OJJ61585.1"/>
    </source>
</evidence>
<feature type="compositionally biased region" description="Polar residues" evidence="1">
    <location>
        <begin position="142"/>
        <end position="154"/>
    </location>
</feature>
<feature type="compositionally biased region" description="Polar residues" evidence="1">
    <location>
        <begin position="16"/>
        <end position="25"/>
    </location>
</feature>
<accession>A0A1L9TQC6</accession>
<reference evidence="3" key="1">
    <citation type="journal article" date="2017" name="Genome Biol.">
        <title>Comparative genomics reveals high biological diversity and specific adaptations in the industrially and medically important fungal genus Aspergillus.</title>
        <authorList>
            <person name="de Vries R.P."/>
            <person name="Riley R."/>
            <person name="Wiebenga A."/>
            <person name="Aguilar-Osorio G."/>
            <person name="Amillis S."/>
            <person name="Uchima C.A."/>
            <person name="Anderluh G."/>
            <person name="Asadollahi M."/>
            <person name="Askin M."/>
            <person name="Barry K."/>
            <person name="Battaglia E."/>
            <person name="Bayram O."/>
            <person name="Benocci T."/>
            <person name="Braus-Stromeyer S.A."/>
            <person name="Caldana C."/>
            <person name="Canovas D."/>
            <person name="Cerqueira G.C."/>
            <person name="Chen F."/>
            <person name="Chen W."/>
            <person name="Choi C."/>
            <person name="Clum A."/>
            <person name="Dos Santos R.A."/>
            <person name="Damasio A.R."/>
            <person name="Diallinas G."/>
            <person name="Emri T."/>
            <person name="Fekete E."/>
            <person name="Flipphi M."/>
            <person name="Freyberg S."/>
            <person name="Gallo A."/>
            <person name="Gournas C."/>
            <person name="Habgood R."/>
            <person name="Hainaut M."/>
            <person name="Harispe M.L."/>
            <person name="Henrissat B."/>
            <person name="Hilden K.S."/>
            <person name="Hope R."/>
            <person name="Hossain A."/>
            <person name="Karabika E."/>
            <person name="Karaffa L."/>
            <person name="Karanyi Z."/>
            <person name="Krasevec N."/>
            <person name="Kuo A."/>
            <person name="Kusch H."/>
            <person name="LaButti K."/>
            <person name="Lagendijk E.L."/>
            <person name="Lapidus A."/>
            <person name="Levasseur A."/>
            <person name="Lindquist E."/>
            <person name="Lipzen A."/>
            <person name="Logrieco A.F."/>
            <person name="MacCabe A."/>
            <person name="Maekelae M.R."/>
            <person name="Malavazi I."/>
            <person name="Melin P."/>
            <person name="Meyer V."/>
            <person name="Mielnichuk N."/>
            <person name="Miskei M."/>
            <person name="Molnar A.P."/>
            <person name="Mule G."/>
            <person name="Ngan C.Y."/>
            <person name="Orejas M."/>
            <person name="Orosz E."/>
            <person name="Ouedraogo J.P."/>
            <person name="Overkamp K.M."/>
            <person name="Park H.-S."/>
            <person name="Perrone G."/>
            <person name="Piumi F."/>
            <person name="Punt P.J."/>
            <person name="Ram A.F."/>
            <person name="Ramon A."/>
            <person name="Rauscher S."/>
            <person name="Record E."/>
            <person name="Riano-Pachon D.M."/>
            <person name="Robert V."/>
            <person name="Roehrig J."/>
            <person name="Ruller R."/>
            <person name="Salamov A."/>
            <person name="Salih N.S."/>
            <person name="Samson R.A."/>
            <person name="Sandor E."/>
            <person name="Sanguinetti M."/>
            <person name="Schuetze T."/>
            <person name="Sepcic K."/>
            <person name="Shelest E."/>
            <person name="Sherlock G."/>
            <person name="Sophianopoulou V."/>
            <person name="Squina F.M."/>
            <person name="Sun H."/>
            <person name="Susca A."/>
            <person name="Todd R.B."/>
            <person name="Tsang A."/>
            <person name="Unkles S.E."/>
            <person name="van de Wiele N."/>
            <person name="van Rossen-Uffink D."/>
            <person name="Oliveira J.V."/>
            <person name="Vesth T.C."/>
            <person name="Visser J."/>
            <person name="Yu J.-H."/>
            <person name="Zhou M."/>
            <person name="Andersen M.R."/>
            <person name="Archer D.B."/>
            <person name="Baker S.E."/>
            <person name="Benoit I."/>
            <person name="Brakhage A.A."/>
            <person name="Braus G.H."/>
            <person name="Fischer R."/>
            <person name="Frisvad J.C."/>
            <person name="Goldman G.H."/>
            <person name="Houbraken J."/>
            <person name="Oakley B."/>
            <person name="Pocsi I."/>
            <person name="Scazzocchio C."/>
            <person name="Seiboth B."/>
            <person name="vanKuyk P.A."/>
            <person name="Wortman J."/>
            <person name="Dyer P.S."/>
            <person name="Grigoriev I.V."/>
        </authorList>
    </citation>
    <scope>NUCLEOTIDE SEQUENCE [LARGE SCALE GENOMIC DNA]</scope>
    <source>
        <strain evidence="3">CBS 593.65</strain>
    </source>
</reference>
<dbReference type="GeneID" id="63767272"/>
<sequence length="267" mass="29864">MSQLSKLLRHAADTGLISSDSTKPSVITGPIVSHSSPSPPANISKFTKNRRSRRANMAGDDEKNQRQPSAQECEIPKPDALRKRPSWIDLENCKNDSWFRQTLATPGHKEIFEDSMIPLPSPDDGAKRGQIYSPTRMDRTASPASDQGSASRKSTAPDWYHECMIDEAKEKKDAEAGRTEDRFTSELDATSKSRRKEIRVGRPENEAGGSPPKKDIKQWIRSEANAKFVLGMPLGQLEEKLRDGVLESEMDEHSEKWVRAYGLSDDD</sequence>